<gene>
    <name evidence="1" type="ORF">AA973_02845</name>
</gene>
<proteinExistence type="predicted"/>
<evidence type="ECO:0000313" key="2">
    <source>
        <dbReference type="Proteomes" id="UP000078049"/>
    </source>
</evidence>
<evidence type="ECO:0000313" key="1">
    <source>
        <dbReference type="EMBL" id="ANH46808.1"/>
    </source>
</evidence>
<protein>
    <submittedName>
        <fullName evidence="1">Uncharacterized protein</fullName>
    </submittedName>
</protein>
<name>A0A1A9H885_HELPX</name>
<dbReference type="PATRIC" id="fig|210.2440.peg.582"/>
<reference evidence="1 2" key="1">
    <citation type="submission" date="2014-04" db="EMBL/GenBank/DDBJ databases">
        <title>Detecting global and local adaptation in a worldwide sample of Helicobacter pylori genomes.</title>
        <authorList>
            <person name="Montano V."/>
            <person name="Didelot X."/>
            <person name="Foll M."/>
            <person name="Linz B."/>
            <person name="Reinhardt R."/>
            <person name="Suerbaum S."/>
            <person name="Moodley Y."/>
            <person name="Jensen J.D."/>
        </authorList>
    </citation>
    <scope>NUCLEOTIDE SEQUENCE [LARGE SCALE GENOMIC DNA]</scope>
    <source>
        <strain evidence="2">ausabrJ05</strain>
    </source>
</reference>
<sequence length="100" mass="11481">MDKNRNGYAVITNVMKSLEMGGPFGPMDRSKFVQFARVHGISDSVIEEIVDIIQTINLIHHYEDRLDGSDLERKEKKAVRAELQKSIDENLEVLRKIINI</sequence>
<dbReference type="AlphaFoldDB" id="A0A1A9H885"/>
<organism evidence="1 2">
    <name type="scientific">Helicobacter pylori</name>
    <name type="common">Campylobacter pylori</name>
    <dbReference type="NCBI Taxonomy" id="210"/>
    <lineage>
        <taxon>Bacteria</taxon>
        <taxon>Pseudomonadati</taxon>
        <taxon>Campylobacterota</taxon>
        <taxon>Epsilonproteobacteria</taxon>
        <taxon>Campylobacterales</taxon>
        <taxon>Helicobacteraceae</taxon>
        <taxon>Helicobacter</taxon>
    </lineage>
</organism>
<accession>A0A1A9H885</accession>
<dbReference type="EMBL" id="CP011485">
    <property type="protein sequence ID" value="ANH46808.1"/>
    <property type="molecule type" value="Genomic_DNA"/>
</dbReference>
<dbReference type="RefSeq" id="WP_064437542.1">
    <property type="nucleotide sequence ID" value="NZ_CP011485.1"/>
</dbReference>
<dbReference type="Proteomes" id="UP000078049">
    <property type="component" value="Chromosome"/>
</dbReference>